<feature type="region of interest" description="Disordered" evidence="1">
    <location>
        <begin position="1"/>
        <end position="90"/>
    </location>
</feature>
<evidence type="ECO:0000313" key="3">
    <source>
        <dbReference type="Proteomes" id="UP000325313"/>
    </source>
</evidence>
<name>A0A5B0SFF9_PUCGR</name>
<sequence length="210" mass="22133">MLPTTRHNLGSLASAPPANTLSSNSSQQTEKTSHPQKDLPAQTTDTNQSSASNSLSGDAPLADTLSSESSQQLGHEAANTEKTSSPQKTCLLKPRTRTSHLLHFSCQHVVLIQQQQTEKTNHPQKDLPAQTTNTNQSSASDSLSGDAPLADTLSSESSQQLGHEAANTEKTSSPQKDLPAQTSDADQSSAGVSILDELSTARTTDKTSLC</sequence>
<organism evidence="2 3">
    <name type="scientific">Puccinia graminis f. sp. tritici</name>
    <dbReference type="NCBI Taxonomy" id="56615"/>
    <lineage>
        <taxon>Eukaryota</taxon>
        <taxon>Fungi</taxon>
        <taxon>Dikarya</taxon>
        <taxon>Basidiomycota</taxon>
        <taxon>Pucciniomycotina</taxon>
        <taxon>Pucciniomycetes</taxon>
        <taxon>Pucciniales</taxon>
        <taxon>Pucciniaceae</taxon>
        <taxon>Puccinia</taxon>
    </lineage>
</organism>
<dbReference type="AlphaFoldDB" id="A0A5B0SFF9"/>
<dbReference type="Proteomes" id="UP000325313">
    <property type="component" value="Unassembled WGS sequence"/>
</dbReference>
<feature type="compositionally biased region" description="Polar residues" evidence="1">
    <location>
        <begin position="64"/>
        <end position="73"/>
    </location>
</feature>
<feature type="region of interest" description="Disordered" evidence="1">
    <location>
        <begin position="115"/>
        <end position="210"/>
    </location>
</feature>
<feature type="compositionally biased region" description="Polar residues" evidence="1">
    <location>
        <begin position="129"/>
        <end position="143"/>
    </location>
</feature>
<evidence type="ECO:0000256" key="1">
    <source>
        <dbReference type="SAM" id="MobiDB-lite"/>
    </source>
</evidence>
<evidence type="ECO:0000313" key="2">
    <source>
        <dbReference type="EMBL" id="KAA1136738.1"/>
    </source>
</evidence>
<feature type="compositionally biased region" description="Polar residues" evidence="1">
    <location>
        <begin position="168"/>
        <end position="191"/>
    </location>
</feature>
<feature type="compositionally biased region" description="Polar residues" evidence="1">
    <location>
        <begin position="17"/>
        <end position="30"/>
    </location>
</feature>
<accession>A0A5B0SFF9</accession>
<proteinExistence type="predicted"/>
<feature type="compositionally biased region" description="Polar residues" evidence="1">
    <location>
        <begin position="152"/>
        <end position="161"/>
    </location>
</feature>
<comment type="caution">
    <text evidence="2">The sequence shown here is derived from an EMBL/GenBank/DDBJ whole genome shotgun (WGS) entry which is preliminary data.</text>
</comment>
<protein>
    <submittedName>
        <fullName evidence="2">Uncharacterized protein</fullName>
    </submittedName>
</protein>
<gene>
    <name evidence="2" type="ORF">PGTUg99_000890</name>
</gene>
<feature type="compositionally biased region" description="Polar residues" evidence="1">
    <location>
        <begin position="200"/>
        <end position="210"/>
    </location>
</feature>
<dbReference type="EMBL" id="VDEP01000030">
    <property type="protein sequence ID" value="KAA1136738.1"/>
    <property type="molecule type" value="Genomic_DNA"/>
</dbReference>
<feature type="compositionally biased region" description="Polar residues" evidence="1">
    <location>
        <begin position="41"/>
        <end position="56"/>
    </location>
</feature>
<reference evidence="2 3" key="1">
    <citation type="submission" date="2019-05" db="EMBL/GenBank/DDBJ databases">
        <title>Emergence of the Ug99 lineage of the wheat stem rust pathogen through somatic hybridization.</title>
        <authorList>
            <person name="Li F."/>
            <person name="Upadhyaya N.M."/>
            <person name="Sperschneider J."/>
            <person name="Matny O."/>
            <person name="Nguyen-Phuc H."/>
            <person name="Mago R."/>
            <person name="Raley C."/>
            <person name="Miller M.E."/>
            <person name="Silverstein K.A.T."/>
            <person name="Henningsen E."/>
            <person name="Hirsch C.D."/>
            <person name="Visser B."/>
            <person name="Pretorius Z.A."/>
            <person name="Steffenson B.J."/>
            <person name="Schwessinger B."/>
            <person name="Dodds P.N."/>
            <person name="Figueroa M."/>
        </authorList>
    </citation>
    <scope>NUCLEOTIDE SEQUENCE [LARGE SCALE GENOMIC DNA]</scope>
    <source>
        <strain evidence="2 3">Ug99</strain>
    </source>
</reference>